<dbReference type="GO" id="GO:0000049">
    <property type="term" value="F:tRNA binding"/>
    <property type="evidence" value="ECO:0007669"/>
    <property type="project" value="UniProtKB-KW"/>
</dbReference>
<sequence length="150" mass="16621">MRCPAPVRRSDLQGRLSNDNNALWLFHSDVDMNLSGNAVAKAFRLFQQHQPTGLLCVLHDEMEMKLGTAKLRLKGQARGHNGIRSCIQRLATPEFARIGIGIDRPASRDSAAVTSHVLGKFTTSEMRVLKEETLPALLAAIEQLSFLQET</sequence>
<dbReference type="Proteomes" id="UP000193685">
    <property type="component" value="Unassembled WGS sequence"/>
</dbReference>
<dbReference type="InterPro" id="IPR036416">
    <property type="entry name" value="Pept_tRNA_hydro_sf"/>
</dbReference>
<proteinExistence type="predicted"/>
<evidence type="ECO:0000256" key="3">
    <source>
        <dbReference type="ARBA" id="ARBA00022884"/>
    </source>
</evidence>
<dbReference type="GeneID" id="63782713"/>
<dbReference type="SUPFAM" id="SSF53178">
    <property type="entry name" value="Peptidyl-tRNA hydrolase-like"/>
    <property type="match status" value="1"/>
</dbReference>
<dbReference type="PANTHER" id="PTHR17224">
    <property type="entry name" value="PEPTIDYL-TRNA HYDROLASE"/>
    <property type="match status" value="1"/>
</dbReference>
<keyword evidence="2 4" id="KW-0378">Hydrolase</keyword>
<dbReference type="STRING" id="56484.A0A1Y2F0D7"/>
<gene>
    <name evidence="4" type="ORF">BCR37DRAFT_153343</name>
</gene>
<dbReference type="EMBL" id="MCFI01000020">
    <property type="protein sequence ID" value="ORY77348.1"/>
    <property type="molecule type" value="Genomic_DNA"/>
</dbReference>
<evidence type="ECO:0000313" key="4">
    <source>
        <dbReference type="EMBL" id="ORY77348.1"/>
    </source>
</evidence>
<evidence type="ECO:0000256" key="1">
    <source>
        <dbReference type="ARBA" id="ARBA00022555"/>
    </source>
</evidence>
<keyword evidence="5" id="KW-1185">Reference proteome</keyword>
<dbReference type="GO" id="GO:0004045">
    <property type="term" value="F:peptidyl-tRNA hydrolase activity"/>
    <property type="evidence" value="ECO:0007669"/>
    <property type="project" value="InterPro"/>
</dbReference>
<dbReference type="Gene3D" id="3.40.50.1470">
    <property type="entry name" value="Peptidyl-tRNA hydrolase"/>
    <property type="match status" value="1"/>
</dbReference>
<organism evidence="4 5">
    <name type="scientific">Protomyces lactucae-debilis</name>
    <dbReference type="NCBI Taxonomy" id="2754530"/>
    <lineage>
        <taxon>Eukaryota</taxon>
        <taxon>Fungi</taxon>
        <taxon>Dikarya</taxon>
        <taxon>Ascomycota</taxon>
        <taxon>Taphrinomycotina</taxon>
        <taxon>Taphrinomycetes</taxon>
        <taxon>Taphrinales</taxon>
        <taxon>Protomycetaceae</taxon>
        <taxon>Protomyces</taxon>
    </lineage>
</organism>
<protein>
    <submittedName>
        <fullName evidence="4">Peptidyl-tRNA hydrolase</fullName>
    </submittedName>
</protein>
<accession>A0A1Y2F0D7</accession>
<keyword evidence="1" id="KW-0820">tRNA-binding</keyword>
<dbReference type="AlphaFoldDB" id="A0A1Y2F0D7"/>
<evidence type="ECO:0000313" key="5">
    <source>
        <dbReference type="Proteomes" id="UP000193685"/>
    </source>
</evidence>
<dbReference type="PANTHER" id="PTHR17224:SF1">
    <property type="entry name" value="PEPTIDYL-TRNA HYDROLASE"/>
    <property type="match status" value="1"/>
</dbReference>
<dbReference type="Pfam" id="PF01195">
    <property type="entry name" value="Pept_tRNA_hydro"/>
    <property type="match status" value="1"/>
</dbReference>
<keyword evidence="3" id="KW-0694">RNA-binding</keyword>
<dbReference type="NCBIfam" id="TIGR00447">
    <property type="entry name" value="pth"/>
    <property type="match status" value="1"/>
</dbReference>
<evidence type="ECO:0000256" key="2">
    <source>
        <dbReference type="ARBA" id="ARBA00022801"/>
    </source>
</evidence>
<comment type="caution">
    <text evidence="4">The sequence shown here is derived from an EMBL/GenBank/DDBJ whole genome shotgun (WGS) entry which is preliminary data.</text>
</comment>
<dbReference type="RefSeq" id="XP_040722969.1">
    <property type="nucleotide sequence ID" value="XM_040866114.1"/>
</dbReference>
<dbReference type="OrthoDB" id="1711136at2759"/>
<reference evidence="4 5" key="1">
    <citation type="submission" date="2016-07" db="EMBL/GenBank/DDBJ databases">
        <title>Pervasive Adenine N6-methylation of Active Genes in Fungi.</title>
        <authorList>
            <consortium name="DOE Joint Genome Institute"/>
            <person name="Mondo S.J."/>
            <person name="Dannebaum R.O."/>
            <person name="Kuo R.C."/>
            <person name="Labutti K."/>
            <person name="Haridas S."/>
            <person name="Kuo A."/>
            <person name="Salamov A."/>
            <person name="Ahrendt S.R."/>
            <person name="Lipzen A."/>
            <person name="Sullivan W."/>
            <person name="Andreopoulos W.B."/>
            <person name="Clum A."/>
            <person name="Lindquist E."/>
            <person name="Daum C."/>
            <person name="Ramamoorthy G.K."/>
            <person name="Gryganskyi A."/>
            <person name="Culley D."/>
            <person name="Magnuson J.K."/>
            <person name="James T.Y."/>
            <person name="O'Malley M.A."/>
            <person name="Stajich J.E."/>
            <person name="Spatafora J.W."/>
            <person name="Visel A."/>
            <person name="Grigoriev I.V."/>
        </authorList>
    </citation>
    <scope>NUCLEOTIDE SEQUENCE [LARGE SCALE GENOMIC DNA]</scope>
    <source>
        <strain evidence="4 5">12-1054</strain>
    </source>
</reference>
<dbReference type="InterPro" id="IPR001328">
    <property type="entry name" value="Pept_tRNA_hydro"/>
</dbReference>
<name>A0A1Y2F0D7_PROLT</name>
<dbReference type="OMA" id="FPRCKDE"/>